<proteinExistence type="predicted"/>
<protein>
    <submittedName>
        <fullName evidence="1">Uncharacterized protein</fullName>
    </submittedName>
</protein>
<evidence type="ECO:0000313" key="1">
    <source>
        <dbReference type="EMBL" id="KAI8572327.1"/>
    </source>
</evidence>
<name>A0ACC0Q4Z8_RHOML</name>
<gene>
    <name evidence="1" type="ORF">RHMOL_Rhmol01G0189400</name>
</gene>
<keyword evidence="2" id="KW-1185">Reference proteome</keyword>
<evidence type="ECO:0000313" key="2">
    <source>
        <dbReference type="Proteomes" id="UP001062846"/>
    </source>
</evidence>
<dbReference type="Proteomes" id="UP001062846">
    <property type="component" value="Chromosome 1"/>
</dbReference>
<comment type="caution">
    <text evidence="1">The sequence shown here is derived from an EMBL/GenBank/DDBJ whole genome shotgun (WGS) entry which is preliminary data.</text>
</comment>
<dbReference type="EMBL" id="CM046388">
    <property type="protein sequence ID" value="KAI8572327.1"/>
    <property type="molecule type" value="Genomic_DNA"/>
</dbReference>
<accession>A0ACC0Q4Z8</accession>
<reference evidence="1" key="1">
    <citation type="submission" date="2022-02" db="EMBL/GenBank/DDBJ databases">
        <title>Plant Genome Project.</title>
        <authorList>
            <person name="Zhang R.-G."/>
        </authorList>
    </citation>
    <scope>NUCLEOTIDE SEQUENCE</scope>
    <source>
        <strain evidence="1">AT1</strain>
    </source>
</reference>
<organism evidence="1 2">
    <name type="scientific">Rhododendron molle</name>
    <name type="common">Chinese azalea</name>
    <name type="synonym">Azalea mollis</name>
    <dbReference type="NCBI Taxonomy" id="49168"/>
    <lineage>
        <taxon>Eukaryota</taxon>
        <taxon>Viridiplantae</taxon>
        <taxon>Streptophyta</taxon>
        <taxon>Embryophyta</taxon>
        <taxon>Tracheophyta</taxon>
        <taxon>Spermatophyta</taxon>
        <taxon>Magnoliopsida</taxon>
        <taxon>eudicotyledons</taxon>
        <taxon>Gunneridae</taxon>
        <taxon>Pentapetalae</taxon>
        <taxon>asterids</taxon>
        <taxon>Ericales</taxon>
        <taxon>Ericaceae</taxon>
        <taxon>Ericoideae</taxon>
        <taxon>Rhodoreae</taxon>
        <taxon>Rhododendron</taxon>
    </lineage>
</organism>
<sequence>MKRSAFGQKEMQSSSSSKKPFSPPWIKKEHKNAKEDSAQKKCQGFCWARTPTNNGKFKSPSMSLDEHTNDVPHPDIRGTVLGLHGVNDAKKVNFRPNHCTRKHL</sequence>